<keyword evidence="1" id="KW-1133">Transmembrane helix</keyword>
<organism evidence="2 3">
    <name type="scientific">Stephania japonica</name>
    <dbReference type="NCBI Taxonomy" id="461633"/>
    <lineage>
        <taxon>Eukaryota</taxon>
        <taxon>Viridiplantae</taxon>
        <taxon>Streptophyta</taxon>
        <taxon>Embryophyta</taxon>
        <taxon>Tracheophyta</taxon>
        <taxon>Spermatophyta</taxon>
        <taxon>Magnoliopsida</taxon>
        <taxon>Ranunculales</taxon>
        <taxon>Menispermaceae</taxon>
        <taxon>Menispermoideae</taxon>
        <taxon>Cissampelideae</taxon>
        <taxon>Stephania</taxon>
    </lineage>
</organism>
<evidence type="ECO:0000313" key="2">
    <source>
        <dbReference type="EMBL" id="KAK9115955.1"/>
    </source>
</evidence>
<sequence length="58" mass="6789">MSISVPHKVIKLKIREIIKRFMAIDIQLKYTIAIYIYPSLGLSDFHHFAKENVSTKNK</sequence>
<comment type="caution">
    <text evidence="2">The sequence shown here is derived from an EMBL/GenBank/DDBJ whole genome shotgun (WGS) entry which is preliminary data.</text>
</comment>
<evidence type="ECO:0000256" key="1">
    <source>
        <dbReference type="SAM" id="Phobius"/>
    </source>
</evidence>
<reference evidence="2 3" key="1">
    <citation type="submission" date="2024-01" db="EMBL/GenBank/DDBJ databases">
        <title>Genome assemblies of Stephania.</title>
        <authorList>
            <person name="Yang L."/>
        </authorList>
    </citation>
    <scope>NUCLEOTIDE SEQUENCE [LARGE SCALE GENOMIC DNA]</scope>
    <source>
        <strain evidence="2">QJT</strain>
        <tissue evidence="2">Leaf</tissue>
    </source>
</reference>
<dbReference type="Proteomes" id="UP001417504">
    <property type="component" value="Unassembled WGS sequence"/>
</dbReference>
<proteinExistence type="predicted"/>
<gene>
    <name evidence="2" type="ORF">Sjap_014902</name>
</gene>
<keyword evidence="1" id="KW-0472">Membrane</keyword>
<keyword evidence="3" id="KW-1185">Reference proteome</keyword>
<feature type="transmembrane region" description="Helical" evidence="1">
    <location>
        <begin position="21"/>
        <end position="38"/>
    </location>
</feature>
<protein>
    <submittedName>
        <fullName evidence="2">Uncharacterized protein</fullName>
    </submittedName>
</protein>
<keyword evidence="1" id="KW-0812">Transmembrane</keyword>
<dbReference type="AlphaFoldDB" id="A0AAP0IIL4"/>
<evidence type="ECO:0000313" key="3">
    <source>
        <dbReference type="Proteomes" id="UP001417504"/>
    </source>
</evidence>
<dbReference type="EMBL" id="JBBNAE010000006">
    <property type="protein sequence ID" value="KAK9115955.1"/>
    <property type="molecule type" value="Genomic_DNA"/>
</dbReference>
<accession>A0AAP0IIL4</accession>
<name>A0AAP0IIL4_9MAGN</name>